<feature type="region of interest" description="Disordered" evidence="1">
    <location>
        <begin position="248"/>
        <end position="267"/>
    </location>
</feature>
<feature type="compositionally biased region" description="Pro residues" evidence="1">
    <location>
        <begin position="36"/>
        <end position="77"/>
    </location>
</feature>
<feature type="transmembrane region" description="Helical" evidence="2">
    <location>
        <begin position="87"/>
        <end position="111"/>
    </location>
</feature>
<evidence type="ECO:0008006" key="5">
    <source>
        <dbReference type="Google" id="ProtNLM"/>
    </source>
</evidence>
<organism evidence="3 4">
    <name type="scientific">Nocardiopsis terrae</name>
    <dbReference type="NCBI Taxonomy" id="372655"/>
    <lineage>
        <taxon>Bacteria</taxon>
        <taxon>Bacillati</taxon>
        <taxon>Actinomycetota</taxon>
        <taxon>Actinomycetes</taxon>
        <taxon>Streptosporangiales</taxon>
        <taxon>Nocardiopsidaceae</taxon>
        <taxon>Nocardiopsis</taxon>
    </lineage>
</organism>
<keyword evidence="2" id="KW-0472">Membrane</keyword>
<protein>
    <recommendedName>
        <fullName evidence="5">DUF3105 domain-containing protein</fullName>
    </recommendedName>
</protein>
<dbReference type="EMBL" id="JADBDY010000001">
    <property type="protein sequence ID" value="MBE1460305.1"/>
    <property type="molecule type" value="Genomic_DNA"/>
</dbReference>
<evidence type="ECO:0000256" key="2">
    <source>
        <dbReference type="SAM" id="Phobius"/>
    </source>
</evidence>
<dbReference type="Pfam" id="PF11303">
    <property type="entry name" value="DUF3105"/>
    <property type="match status" value="1"/>
</dbReference>
<gene>
    <name evidence="3" type="ORF">H4W79_004519</name>
</gene>
<reference evidence="3 4" key="1">
    <citation type="submission" date="2020-10" db="EMBL/GenBank/DDBJ databases">
        <title>Sequencing the genomes of 1000 actinobacteria strains.</title>
        <authorList>
            <person name="Klenk H.-P."/>
        </authorList>
    </citation>
    <scope>NUCLEOTIDE SEQUENCE [LARGE SCALE GENOMIC DNA]</scope>
    <source>
        <strain evidence="3 4">DSM 45157</strain>
    </source>
</reference>
<sequence length="285" mass="29277">MAYPNDPRQGGPQPPQGPPPGPSFPHGPSGAYEAPQGPPGGQGPPPGHPQQGPPPGYPPQGPPPGYPPYGYPGVPGPAPEQRSAAPWLIVGGIVLALVLVAGVVLGGVWLYGGSGNGVAAGGGASETETFEGLSREHVDTGETVDYEQFPPVGGEHYGFWQNCGVYDEPVLTEAAVHSLEHGAVWITHDPGLDPAGVEALAAYHLSGSYVLVSPMEGLPSAVVASAWGAQLRTDDPRDPELGAFLREYEQSQESPEPGAPCTGAYDGTQAEFDAQGAGALEERMN</sequence>
<keyword evidence="4" id="KW-1185">Reference proteome</keyword>
<evidence type="ECO:0000256" key="1">
    <source>
        <dbReference type="SAM" id="MobiDB-lite"/>
    </source>
</evidence>
<keyword evidence="2" id="KW-1133">Transmembrane helix</keyword>
<evidence type="ECO:0000313" key="3">
    <source>
        <dbReference type="EMBL" id="MBE1460305.1"/>
    </source>
</evidence>
<dbReference type="InterPro" id="IPR021454">
    <property type="entry name" value="DUF3105"/>
</dbReference>
<dbReference type="RefSeq" id="WP_229826045.1">
    <property type="nucleotide sequence ID" value="NZ_BMXJ01000001.1"/>
</dbReference>
<evidence type="ECO:0000313" key="4">
    <source>
        <dbReference type="Proteomes" id="UP000598217"/>
    </source>
</evidence>
<feature type="region of interest" description="Disordered" evidence="1">
    <location>
        <begin position="1"/>
        <end position="77"/>
    </location>
</feature>
<proteinExistence type="predicted"/>
<feature type="compositionally biased region" description="Pro residues" evidence="1">
    <location>
        <begin position="12"/>
        <end position="25"/>
    </location>
</feature>
<name>A0ABR9HN65_9ACTN</name>
<dbReference type="Proteomes" id="UP000598217">
    <property type="component" value="Unassembled WGS sequence"/>
</dbReference>
<comment type="caution">
    <text evidence="3">The sequence shown here is derived from an EMBL/GenBank/DDBJ whole genome shotgun (WGS) entry which is preliminary data.</text>
</comment>
<accession>A0ABR9HN65</accession>
<keyword evidence="2" id="KW-0812">Transmembrane</keyword>